<dbReference type="GO" id="GO:0005840">
    <property type="term" value="C:ribosome"/>
    <property type="evidence" value="ECO:0007669"/>
    <property type="project" value="UniProtKB-KW"/>
</dbReference>
<dbReference type="PANTHER" id="PTHR10792">
    <property type="entry name" value="60S RIBOSOMAL PROTEIN L24"/>
    <property type="match status" value="1"/>
</dbReference>
<protein>
    <recommendedName>
        <fullName evidence="9">Large ribosomal subunit protein eL24</fullName>
    </recommendedName>
</protein>
<evidence type="ECO:0000256" key="7">
    <source>
        <dbReference type="ARBA" id="ARBA00022980"/>
    </source>
</evidence>
<feature type="domain" description="TRASH" evidence="10">
    <location>
        <begin position="6"/>
        <end position="44"/>
    </location>
</feature>
<evidence type="ECO:0000313" key="11">
    <source>
        <dbReference type="EMBL" id="SMD31064.1"/>
    </source>
</evidence>
<dbReference type="AlphaFoldDB" id="A0A8G2L857"/>
<evidence type="ECO:0000259" key="10">
    <source>
        <dbReference type="SMART" id="SM00746"/>
    </source>
</evidence>
<dbReference type="HAMAP" id="MF_00773">
    <property type="entry name" value="Ribosomal_eL24"/>
    <property type="match status" value="1"/>
</dbReference>
<dbReference type="Proteomes" id="UP000192315">
    <property type="component" value="Unassembled WGS sequence"/>
</dbReference>
<dbReference type="GO" id="GO:0006412">
    <property type="term" value="P:translation"/>
    <property type="evidence" value="ECO:0007669"/>
    <property type="project" value="UniProtKB-UniRule"/>
</dbReference>
<keyword evidence="12" id="KW-1185">Reference proteome</keyword>
<dbReference type="InterPro" id="IPR038630">
    <property type="entry name" value="L24e/L24_sf"/>
</dbReference>
<evidence type="ECO:0000256" key="6">
    <source>
        <dbReference type="ARBA" id="ARBA00022884"/>
    </source>
</evidence>
<evidence type="ECO:0000256" key="5">
    <source>
        <dbReference type="ARBA" id="ARBA00022833"/>
    </source>
</evidence>
<organism evidence="11 12">
    <name type="scientific">Picrophilus torridus (strain ATCC 700027 / DSM 9790 / JCM 10055 / NBRC 100828 / KAW 2/3)</name>
    <dbReference type="NCBI Taxonomy" id="1122961"/>
    <lineage>
        <taxon>Archaea</taxon>
        <taxon>Methanobacteriati</taxon>
        <taxon>Thermoplasmatota</taxon>
        <taxon>Thermoplasmata</taxon>
        <taxon>Thermoplasmatales</taxon>
        <taxon>Picrophilaceae</taxon>
        <taxon>Picrophilus</taxon>
    </lineage>
</organism>
<feature type="binding site" evidence="9">
    <location>
        <position position="9"/>
    </location>
    <ligand>
        <name>Zn(2+)</name>
        <dbReference type="ChEBI" id="CHEBI:29105"/>
    </ligand>
</feature>
<dbReference type="InterPro" id="IPR056366">
    <property type="entry name" value="Ribosomal_eL24"/>
</dbReference>
<dbReference type="GO" id="GO:0003735">
    <property type="term" value="F:structural constituent of ribosome"/>
    <property type="evidence" value="ECO:0007669"/>
    <property type="project" value="InterPro"/>
</dbReference>
<evidence type="ECO:0000256" key="8">
    <source>
        <dbReference type="ARBA" id="ARBA00023274"/>
    </source>
</evidence>
<dbReference type="EMBL" id="FWYE01000002">
    <property type="protein sequence ID" value="SMD31064.1"/>
    <property type="molecule type" value="Genomic_DNA"/>
</dbReference>
<name>A0A8G2L857_PICTO</name>
<dbReference type="SMR" id="A0A8G2L857"/>
<dbReference type="CDD" id="cd00472">
    <property type="entry name" value="Ribosomal_L24e_L24"/>
    <property type="match status" value="1"/>
</dbReference>
<keyword evidence="6 9" id="KW-0694">RNA-binding</keyword>
<evidence type="ECO:0000256" key="2">
    <source>
        <dbReference type="ARBA" id="ARBA00022723"/>
    </source>
</evidence>
<comment type="function">
    <text evidence="9">Binds to the 23S rRNA.</text>
</comment>
<keyword evidence="5 9" id="KW-0862">Zinc</keyword>
<evidence type="ECO:0000256" key="4">
    <source>
        <dbReference type="ARBA" id="ARBA00022771"/>
    </source>
</evidence>
<proteinExistence type="inferred from homology"/>
<feature type="binding site" evidence="9">
    <location>
        <position position="6"/>
    </location>
    <ligand>
        <name>Zn(2+)</name>
        <dbReference type="ChEBI" id="CHEBI:29105"/>
    </ligand>
</feature>
<comment type="cofactor">
    <cofactor evidence="9">
        <name>Zn(2+)</name>
        <dbReference type="ChEBI" id="CHEBI:29105"/>
    </cofactor>
    <text evidence="9">Binds 1 zinc ion per subunit.</text>
</comment>
<feature type="binding site" evidence="9">
    <location>
        <position position="36"/>
    </location>
    <ligand>
        <name>Zn(2+)</name>
        <dbReference type="ChEBI" id="CHEBI:29105"/>
    </ligand>
</feature>
<evidence type="ECO:0000256" key="9">
    <source>
        <dbReference type="HAMAP-Rule" id="MF_00773"/>
    </source>
</evidence>
<keyword evidence="7 9" id="KW-0689">Ribosomal protein</keyword>
<evidence type="ECO:0000256" key="1">
    <source>
        <dbReference type="ARBA" id="ARBA00005647"/>
    </source>
</evidence>
<dbReference type="NCBIfam" id="NF034186">
    <property type="entry name" value="PRK14891.1-1"/>
    <property type="match status" value="1"/>
</dbReference>
<dbReference type="RefSeq" id="WP_011178083.1">
    <property type="nucleotide sequence ID" value="NC_005877.1"/>
</dbReference>
<comment type="subunit">
    <text evidence="9">Part of the 50S ribosomal subunit. Forms a cluster with proteins L3 and L14.</text>
</comment>
<dbReference type="PANTHER" id="PTHR10792:SF1">
    <property type="entry name" value="RIBOSOMAL PROTEIN L24"/>
    <property type="match status" value="1"/>
</dbReference>
<dbReference type="InterPro" id="IPR023442">
    <property type="entry name" value="Ribosomal_eL24_CS"/>
</dbReference>
<evidence type="ECO:0000313" key="12">
    <source>
        <dbReference type="Proteomes" id="UP000192315"/>
    </source>
</evidence>
<dbReference type="GO" id="GO:1990904">
    <property type="term" value="C:ribonucleoprotein complex"/>
    <property type="evidence" value="ECO:0007669"/>
    <property type="project" value="UniProtKB-KW"/>
</dbReference>
<dbReference type="Pfam" id="PF01246">
    <property type="entry name" value="Ribosomal_L24e"/>
    <property type="match status" value="1"/>
</dbReference>
<keyword evidence="4 9" id="KW-0863">Zinc-finger</keyword>
<comment type="similarity">
    <text evidence="1 9">Belongs to the eukaryotic ribosomal protein eL24 family.</text>
</comment>
<accession>A0A8G2L857</accession>
<keyword evidence="8 9" id="KW-0687">Ribonucleoprotein</keyword>
<dbReference type="SUPFAM" id="SSF57716">
    <property type="entry name" value="Glucocorticoid receptor-like (DNA-binding domain)"/>
    <property type="match status" value="1"/>
</dbReference>
<dbReference type="InterPro" id="IPR055345">
    <property type="entry name" value="Ribosomal_eL24-rel_arc"/>
</dbReference>
<dbReference type="GeneID" id="2844241"/>
<reference evidence="11 12" key="1">
    <citation type="submission" date="2017-04" db="EMBL/GenBank/DDBJ databases">
        <authorList>
            <person name="Varghese N."/>
            <person name="Submissions S."/>
        </authorList>
    </citation>
    <scope>NUCLEOTIDE SEQUENCE [LARGE SCALE GENOMIC DNA]</scope>
    <source>
        <strain evidence="11 12">DSM 9789</strain>
    </source>
</reference>
<feature type="binding site" evidence="9">
    <location>
        <position position="32"/>
    </location>
    <ligand>
        <name>Zn(2+)</name>
        <dbReference type="ChEBI" id="CHEBI:29105"/>
    </ligand>
</feature>
<evidence type="ECO:0000256" key="3">
    <source>
        <dbReference type="ARBA" id="ARBA00022730"/>
    </source>
</evidence>
<keyword evidence="3 9" id="KW-0699">rRNA-binding</keyword>
<dbReference type="OrthoDB" id="55506at2157"/>
<dbReference type="Gene3D" id="2.30.170.20">
    <property type="entry name" value="Ribosomal protein L24e"/>
    <property type="match status" value="1"/>
</dbReference>
<dbReference type="SMART" id="SM00746">
    <property type="entry name" value="TRASH"/>
    <property type="match status" value="1"/>
</dbReference>
<dbReference type="PROSITE" id="PS01073">
    <property type="entry name" value="RIBOSOMAL_L24E"/>
    <property type="match status" value="1"/>
</dbReference>
<dbReference type="InterPro" id="IPR011017">
    <property type="entry name" value="TRASH_dom"/>
</dbReference>
<dbReference type="InterPro" id="IPR000988">
    <property type="entry name" value="Ribosomal_eL24-rel_N"/>
</dbReference>
<keyword evidence="2 9" id="KW-0479">Metal-binding</keyword>
<feature type="zinc finger region" description="C4-type" evidence="9">
    <location>
        <begin position="6"/>
        <end position="36"/>
    </location>
</feature>
<gene>
    <name evidence="9" type="primary">rpl24e</name>
    <name evidence="11" type="ORF">SAMN02745355_0983</name>
</gene>
<sequence>MDVRNCSFCGKSIEPASGFLYVRKDGSVLNFCSRKCKENMVKLKRVPRKVKWTNEYHRIKAMTKKA</sequence>
<dbReference type="GO" id="GO:0008270">
    <property type="term" value="F:zinc ion binding"/>
    <property type="evidence" value="ECO:0007669"/>
    <property type="project" value="UniProtKB-UniRule"/>
</dbReference>
<dbReference type="GO" id="GO:0019843">
    <property type="term" value="F:rRNA binding"/>
    <property type="evidence" value="ECO:0007669"/>
    <property type="project" value="UniProtKB-UniRule"/>
</dbReference>
<comment type="caution">
    <text evidence="11">The sequence shown here is derived from an EMBL/GenBank/DDBJ whole genome shotgun (WGS) entry which is preliminary data.</text>
</comment>